<comment type="caution">
    <text evidence="16">The sequence shown here is derived from an EMBL/GenBank/DDBJ whole genome shotgun (WGS) entry which is preliminary data.</text>
</comment>
<keyword evidence="16" id="KW-0328">Glycosyltransferase</keyword>
<evidence type="ECO:0000256" key="11">
    <source>
        <dbReference type="ARBA" id="ARBA00022989"/>
    </source>
</evidence>
<keyword evidence="12" id="KW-0472">Membrane</keyword>
<evidence type="ECO:0000256" key="6">
    <source>
        <dbReference type="ARBA" id="ARBA00022670"/>
    </source>
</evidence>
<keyword evidence="6" id="KW-0645">Protease</keyword>
<dbReference type="Gene3D" id="3.30.1390.30">
    <property type="entry name" value="Penicillin-binding protein 2a, domain 3"/>
    <property type="match status" value="1"/>
</dbReference>
<dbReference type="EMBL" id="UXAT02000013">
    <property type="protein sequence ID" value="VUX46372.1"/>
    <property type="molecule type" value="Genomic_DNA"/>
</dbReference>
<evidence type="ECO:0000256" key="5">
    <source>
        <dbReference type="ARBA" id="ARBA00022645"/>
    </source>
</evidence>
<evidence type="ECO:0000256" key="10">
    <source>
        <dbReference type="ARBA" id="ARBA00022984"/>
    </source>
</evidence>
<keyword evidence="16" id="KW-0808">Transferase</keyword>
<keyword evidence="5" id="KW-0121">Carboxypeptidase</keyword>
<dbReference type="GO" id="GO:0008658">
    <property type="term" value="F:penicillin binding"/>
    <property type="evidence" value="ECO:0007669"/>
    <property type="project" value="InterPro"/>
</dbReference>
<comment type="subcellular location">
    <subcellularLocation>
        <location evidence="2">Cell membrane</location>
    </subcellularLocation>
    <subcellularLocation>
        <location evidence="1">Membrane</location>
        <topology evidence="1">Single-pass membrane protein</topology>
    </subcellularLocation>
</comment>
<dbReference type="InterPro" id="IPR017790">
    <property type="entry name" value="Penicillin-binding_protein_2"/>
</dbReference>
<dbReference type="PANTHER" id="PTHR30627">
    <property type="entry name" value="PEPTIDOGLYCAN D,D-TRANSPEPTIDASE"/>
    <property type="match status" value="1"/>
</dbReference>
<keyword evidence="7" id="KW-0812">Transmembrane</keyword>
<dbReference type="GO" id="GO:0009002">
    <property type="term" value="F:serine-type D-Ala-D-Ala carboxypeptidase activity"/>
    <property type="evidence" value="ECO:0007669"/>
    <property type="project" value="InterPro"/>
</dbReference>
<dbReference type="InterPro" id="IPR050515">
    <property type="entry name" value="Beta-lactam/transpept"/>
</dbReference>
<dbReference type="Gene3D" id="3.90.1310.10">
    <property type="entry name" value="Penicillin-binding protein 2a (Domain 2)"/>
    <property type="match status" value="1"/>
</dbReference>
<evidence type="ECO:0000259" key="14">
    <source>
        <dbReference type="Pfam" id="PF00905"/>
    </source>
</evidence>
<reference evidence="16" key="1">
    <citation type="submission" date="2018-11" db="EMBL/GenBank/DDBJ databases">
        <authorList>
            <person name="Onetto C."/>
        </authorList>
    </citation>
    <scope>NUCLEOTIDE SEQUENCE [LARGE SCALE GENOMIC DNA]</scope>
</reference>
<keyword evidence="4" id="KW-0997">Cell inner membrane</keyword>
<dbReference type="Gene3D" id="3.40.710.10">
    <property type="entry name" value="DD-peptidase/beta-lactamase superfamily"/>
    <property type="match status" value="1"/>
</dbReference>
<evidence type="ECO:0000256" key="12">
    <source>
        <dbReference type="ARBA" id="ARBA00023136"/>
    </source>
</evidence>
<feature type="domain" description="Penicillin-binding protein transpeptidase" evidence="14">
    <location>
        <begin position="260"/>
        <end position="600"/>
    </location>
</feature>
<dbReference type="GO" id="GO:0008360">
    <property type="term" value="P:regulation of cell shape"/>
    <property type="evidence" value="ECO:0007669"/>
    <property type="project" value="UniProtKB-KW"/>
</dbReference>
<dbReference type="AlphaFoldDB" id="A0A564WD28"/>
<dbReference type="InterPro" id="IPR036138">
    <property type="entry name" value="PBP_dimer_sf"/>
</dbReference>
<dbReference type="SUPFAM" id="SSF56519">
    <property type="entry name" value="Penicillin binding protein dimerisation domain"/>
    <property type="match status" value="1"/>
</dbReference>
<dbReference type="GO" id="GO:0006508">
    <property type="term" value="P:proteolysis"/>
    <property type="evidence" value="ECO:0007669"/>
    <property type="project" value="UniProtKB-KW"/>
</dbReference>
<organism evidence="16 17">
    <name type="scientific">Candidatus Defluviicoccus seviourii</name>
    <dbReference type="NCBI Taxonomy" id="2565273"/>
    <lineage>
        <taxon>Bacteria</taxon>
        <taxon>Pseudomonadati</taxon>
        <taxon>Pseudomonadota</taxon>
        <taxon>Alphaproteobacteria</taxon>
        <taxon>Rhodospirillales</taxon>
        <taxon>Rhodospirillaceae</taxon>
        <taxon>Defluviicoccus</taxon>
    </lineage>
</organism>
<dbReference type="GO" id="GO:0071555">
    <property type="term" value="P:cell wall organization"/>
    <property type="evidence" value="ECO:0007669"/>
    <property type="project" value="UniProtKB-KW"/>
</dbReference>
<evidence type="ECO:0000256" key="9">
    <source>
        <dbReference type="ARBA" id="ARBA00022960"/>
    </source>
</evidence>
<dbReference type="SUPFAM" id="SSF56601">
    <property type="entry name" value="beta-lactamase/transpeptidase-like"/>
    <property type="match status" value="1"/>
</dbReference>
<evidence type="ECO:0000256" key="3">
    <source>
        <dbReference type="ARBA" id="ARBA00022475"/>
    </source>
</evidence>
<dbReference type="GO" id="GO:0005886">
    <property type="term" value="C:plasma membrane"/>
    <property type="evidence" value="ECO:0007669"/>
    <property type="project" value="UniProtKB-SubCell"/>
</dbReference>
<keyword evidence="17" id="KW-1185">Reference proteome</keyword>
<evidence type="ECO:0000259" key="15">
    <source>
        <dbReference type="Pfam" id="PF03717"/>
    </source>
</evidence>
<evidence type="ECO:0000313" key="17">
    <source>
        <dbReference type="Proteomes" id="UP000326641"/>
    </source>
</evidence>
<dbReference type="InterPro" id="IPR012338">
    <property type="entry name" value="Beta-lactam/transpept-like"/>
</dbReference>
<keyword evidence="3" id="KW-1003">Cell membrane</keyword>
<dbReference type="PANTHER" id="PTHR30627:SF2">
    <property type="entry name" value="PEPTIDOGLYCAN D,D-TRANSPEPTIDASE MRDA"/>
    <property type="match status" value="1"/>
</dbReference>
<keyword evidence="13" id="KW-0961">Cell wall biogenesis/degradation</keyword>
<sequence length="639" mass="70047">MTRDSERHRQFSRRTAVLAGGQALLFAALGGRLYYLQSVQAERYVTLAEDNRINLRMIAPPRGRILDRRGRLLASNLQDYRVLLVAEQTSDVELTLGSLNQIVPISETDLRRVLKETRQKRKFVPVTVAENLSWEDVAHVEVNAIDLPGISVEEGMSREYPQGESLVHVVGYVAPVAERDVKDDPLLDLPGFRIGKAGVERAYDKVLRGTGGRSEVEVNAIGRVIRELDRKEGKPGADLTLALDLDLQHYATERLGDQVGAVVLMDVESGEILALVSTPGYDPGAFSRGLAPEEWRALIENPHSPLTNKAVSGQYAPGSTFKPAVALAALERGTIKPRDGVTCYGRLRMGGNTFHCWRRGGHGTVDLRHALALSCDVYFYEIARRTGIDPISEMANRLGLGVQLGIDLPAERRGLMPTRAWKASALKKPWSKGETVICGIGQGYVLSTPLQLAVMTARIANGVWAVEPRLARRPAVPPGKTPGEQFGFRPLNINPEHLQVVREGMMAVVNSRMGTAQGAAIKKPGMRMAGKTGTSQVRRITRAERSKRVKRNEELPWELRDHALFIAYAPIEAPRYAIAVIVEHGGGGSKVAAPIARDILIAAQEIERRHASPLAAQLEGQEDDEVARWVAGLRNDGAL</sequence>
<keyword evidence="9" id="KW-0133">Cell shape</keyword>
<dbReference type="Proteomes" id="UP000326641">
    <property type="component" value="Unassembled WGS sequence"/>
</dbReference>
<evidence type="ECO:0000256" key="1">
    <source>
        <dbReference type="ARBA" id="ARBA00004167"/>
    </source>
</evidence>
<dbReference type="InterPro" id="IPR001460">
    <property type="entry name" value="PCN-bd_Tpept"/>
</dbReference>
<dbReference type="InterPro" id="IPR005311">
    <property type="entry name" value="PBP_dimer"/>
</dbReference>
<evidence type="ECO:0000256" key="13">
    <source>
        <dbReference type="ARBA" id="ARBA00023316"/>
    </source>
</evidence>
<evidence type="ECO:0000256" key="8">
    <source>
        <dbReference type="ARBA" id="ARBA00022801"/>
    </source>
</evidence>
<keyword evidence="8" id="KW-0378">Hydrolase</keyword>
<evidence type="ECO:0000313" key="16">
    <source>
        <dbReference type="EMBL" id="VUX46372.1"/>
    </source>
</evidence>
<feature type="domain" description="Penicillin-binding protein dimerisation" evidence="15">
    <location>
        <begin position="58"/>
        <end position="228"/>
    </location>
</feature>
<dbReference type="GO" id="GO:0016757">
    <property type="term" value="F:glycosyltransferase activity"/>
    <property type="evidence" value="ECO:0007669"/>
    <property type="project" value="UniProtKB-KW"/>
</dbReference>
<proteinExistence type="predicted"/>
<dbReference type="GO" id="GO:0009252">
    <property type="term" value="P:peptidoglycan biosynthetic process"/>
    <property type="evidence" value="ECO:0007669"/>
    <property type="project" value="UniProtKB-KW"/>
</dbReference>
<evidence type="ECO:0000256" key="7">
    <source>
        <dbReference type="ARBA" id="ARBA00022692"/>
    </source>
</evidence>
<gene>
    <name evidence="16" type="primary">mrdA</name>
    <name evidence="16" type="ORF">DF3PA_200054</name>
</gene>
<keyword evidence="11" id="KW-1133">Transmembrane helix</keyword>
<name>A0A564WD28_9PROT</name>
<dbReference type="EC" id="2.4.1.129" evidence="16"/>
<dbReference type="FunFam" id="3.40.710.10:FF:000024">
    <property type="entry name" value="Penicillin-binding protein 2"/>
    <property type="match status" value="1"/>
</dbReference>
<protein>
    <submittedName>
        <fullName evidence="16">Peptidoglycan transpeptidase, penicillin binding protein MrdA</fullName>
        <ecNumber evidence="16">2.4.1.129</ecNumber>
    </submittedName>
</protein>
<dbReference type="Pfam" id="PF03717">
    <property type="entry name" value="PBP_dimer"/>
    <property type="match status" value="1"/>
</dbReference>
<evidence type="ECO:0000256" key="2">
    <source>
        <dbReference type="ARBA" id="ARBA00004236"/>
    </source>
</evidence>
<keyword evidence="10" id="KW-0573">Peptidoglycan synthesis</keyword>
<dbReference type="Pfam" id="PF00905">
    <property type="entry name" value="Transpeptidase"/>
    <property type="match status" value="1"/>
</dbReference>
<evidence type="ECO:0000256" key="4">
    <source>
        <dbReference type="ARBA" id="ARBA00022519"/>
    </source>
</evidence>
<accession>A0A564WD28</accession>
<dbReference type="GO" id="GO:0071972">
    <property type="term" value="F:peptidoglycan L,D-transpeptidase activity"/>
    <property type="evidence" value="ECO:0007669"/>
    <property type="project" value="TreeGrafter"/>
</dbReference>
<dbReference type="NCBIfam" id="TIGR03423">
    <property type="entry name" value="pbp2_mrdA"/>
    <property type="match status" value="1"/>
</dbReference>